<dbReference type="EMBL" id="CP060138">
    <property type="protein sequence ID" value="QQV75637.1"/>
    <property type="molecule type" value="Genomic_DNA"/>
</dbReference>
<protein>
    <recommendedName>
        <fullName evidence="3">Phage protein</fullName>
    </recommendedName>
</protein>
<evidence type="ECO:0000313" key="2">
    <source>
        <dbReference type="Proteomes" id="UP000595296"/>
    </source>
</evidence>
<gene>
    <name evidence="1" type="ORF">H6P87_01200</name>
</gene>
<proteinExistence type="predicted"/>
<evidence type="ECO:0008006" key="3">
    <source>
        <dbReference type="Google" id="ProtNLM"/>
    </source>
</evidence>
<organism evidence="1 2">
    <name type="scientific">Rickettsia tillamookensis</name>
    <dbReference type="NCBI Taxonomy" id="2761623"/>
    <lineage>
        <taxon>Bacteria</taxon>
        <taxon>Pseudomonadati</taxon>
        <taxon>Pseudomonadota</taxon>
        <taxon>Alphaproteobacteria</taxon>
        <taxon>Rickettsiales</taxon>
        <taxon>Rickettsiaceae</taxon>
        <taxon>Rickettsieae</taxon>
        <taxon>Rickettsia</taxon>
        <taxon>spotted fever group</taxon>
    </lineage>
</organism>
<keyword evidence="2" id="KW-1185">Reference proteome</keyword>
<accession>A0A9E6MJC4</accession>
<evidence type="ECO:0000313" key="1">
    <source>
        <dbReference type="EMBL" id="QQV75637.1"/>
    </source>
</evidence>
<dbReference type="RefSeq" id="WP_202069250.1">
    <property type="nucleotide sequence ID" value="NZ_CP060138.2"/>
</dbReference>
<dbReference type="Proteomes" id="UP000595296">
    <property type="component" value="Chromosome"/>
</dbReference>
<name>A0A9E6MJC4_9RICK</name>
<reference evidence="1 2" key="1">
    <citation type="journal article" date="2021" name="Int. J. Syst. Evol. Microbiol.">
        <title>Characterization of a novel transitional group Rickettsia species (Rickettsia tillamookensis sp. nov.) from the western black-legged tick, Ixodes pacificus.</title>
        <authorList>
            <person name="Gauthier D.T."/>
            <person name="Karpathy S.E."/>
            <person name="Grizzard S.L."/>
            <person name="Batra D."/>
            <person name="Rowe L.A."/>
            <person name="Paddock C.D."/>
        </authorList>
    </citation>
    <scope>NUCLEOTIDE SEQUENCE [LARGE SCALE GENOMIC DNA]</scope>
    <source>
        <strain evidence="1 2">Tillamook 23</strain>
    </source>
</reference>
<sequence>MSNQNKKTLSEITLEFAAKEIEALKAEIMLLLENPLINSDIERIEQRLVKLEEIFVNGLYT</sequence>